<keyword evidence="3" id="KW-1185">Reference proteome</keyword>
<accession>A0A8X8YJK0</accession>
<feature type="region of interest" description="Disordered" evidence="1">
    <location>
        <begin position="1"/>
        <end position="26"/>
    </location>
</feature>
<proteinExistence type="predicted"/>
<reference evidence="2" key="1">
    <citation type="submission" date="2018-01" db="EMBL/GenBank/DDBJ databases">
        <authorList>
            <person name="Mao J.F."/>
        </authorList>
    </citation>
    <scope>NUCLEOTIDE SEQUENCE</scope>
    <source>
        <strain evidence="2">Huo1</strain>
        <tissue evidence="2">Leaf</tissue>
    </source>
</reference>
<dbReference type="EMBL" id="PNBA02000002">
    <property type="protein sequence ID" value="KAG6432910.1"/>
    <property type="molecule type" value="Genomic_DNA"/>
</dbReference>
<organism evidence="2">
    <name type="scientific">Salvia splendens</name>
    <name type="common">Scarlet sage</name>
    <dbReference type="NCBI Taxonomy" id="180675"/>
    <lineage>
        <taxon>Eukaryota</taxon>
        <taxon>Viridiplantae</taxon>
        <taxon>Streptophyta</taxon>
        <taxon>Embryophyta</taxon>
        <taxon>Tracheophyta</taxon>
        <taxon>Spermatophyta</taxon>
        <taxon>Magnoliopsida</taxon>
        <taxon>eudicotyledons</taxon>
        <taxon>Gunneridae</taxon>
        <taxon>Pentapetalae</taxon>
        <taxon>asterids</taxon>
        <taxon>lamiids</taxon>
        <taxon>Lamiales</taxon>
        <taxon>Lamiaceae</taxon>
        <taxon>Nepetoideae</taxon>
        <taxon>Mentheae</taxon>
        <taxon>Salviinae</taxon>
        <taxon>Salvia</taxon>
        <taxon>Salvia subgen. Calosphace</taxon>
        <taxon>core Calosphace</taxon>
    </lineage>
</organism>
<evidence type="ECO:0000256" key="1">
    <source>
        <dbReference type="SAM" id="MobiDB-lite"/>
    </source>
</evidence>
<sequence length="102" mass="11149">MDSMSTVVPETQFSVNPSCSHPPPLSTSADLSFNSTVEPVDLGSDVDPFPISGVVPETPPTAPKAWYTEEEERYLRFMAIQFLCLEVYTLCGDCSALVVFLV</sequence>
<evidence type="ECO:0000313" key="3">
    <source>
        <dbReference type="Proteomes" id="UP000298416"/>
    </source>
</evidence>
<reference evidence="2" key="2">
    <citation type="submission" date="2020-08" db="EMBL/GenBank/DDBJ databases">
        <title>Plant Genome Project.</title>
        <authorList>
            <person name="Zhang R.-G."/>
        </authorList>
    </citation>
    <scope>NUCLEOTIDE SEQUENCE</scope>
    <source>
        <strain evidence="2">Huo1</strain>
        <tissue evidence="2">Leaf</tissue>
    </source>
</reference>
<name>A0A8X8YJK0_SALSN</name>
<feature type="compositionally biased region" description="Polar residues" evidence="1">
    <location>
        <begin position="1"/>
        <end position="19"/>
    </location>
</feature>
<protein>
    <submittedName>
        <fullName evidence="2">Uncharacterized protein</fullName>
    </submittedName>
</protein>
<gene>
    <name evidence="2" type="ORF">SASPL_104500</name>
</gene>
<dbReference type="Proteomes" id="UP000298416">
    <property type="component" value="Unassembled WGS sequence"/>
</dbReference>
<comment type="caution">
    <text evidence="2">The sequence shown here is derived from an EMBL/GenBank/DDBJ whole genome shotgun (WGS) entry which is preliminary data.</text>
</comment>
<dbReference type="AlphaFoldDB" id="A0A8X8YJK0"/>
<evidence type="ECO:0000313" key="2">
    <source>
        <dbReference type="EMBL" id="KAG6432910.1"/>
    </source>
</evidence>